<dbReference type="Pfam" id="PF06405">
    <property type="entry name" value="RCC_reductase"/>
    <property type="match status" value="1"/>
</dbReference>
<keyword evidence="2" id="KW-1185">Reference proteome</keyword>
<evidence type="ECO:0000313" key="1">
    <source>
        <dbReference type="EMBL" id="MED6210289.1"/>
    </source>
</evidence>
<evidence type="ECO:0000313" key="2">
    <source>
        <dbReference type="Proteomes" id="UP001341840"/>
    </source>
</evidence>
<dbReference type="EMBL" id="JASCZI010242242">
    <property type="protein sequence ID" value="MED6210289.1"/>
    <property type="molecule type" value="Genomic_DNA"/>
</dbReference>
<dbReference type="Gene3D" id="3.40.1500.20">
    <property type="match status" value="1"/>
</dbReference>
<proteinExistence type="predicted"/>
<dbReference type="InterPro" id="IPR009439">
    <property type="entry name" value="RCC_reductase"/>
</dbReference>
<dbReference type="Proteomes" id="UP001341840">
    <property type="component" value="Unassembled WGS sequence"/>
</dbReference>
<protein>
    <recommendedName>
        <fullName evidence="3">Red chlorophyll catabolite reductase</fullName>
    </recommendedName>
</protein>
<reference evidence="1 2" key="1">
    <citation type="journal article" date="2023" name="Plants (Basel)">
        <title>Bridging the Gap: Combining Genomics and Transcriptomics Approaches to Understand Stylosanthes scabra, an Orphan Legume from the Brazilian Caatinga.</title>
        <authorList>
            <person name="Ferreira-Neto J.R.C."/>
            <person name="da Silva M.D."/>
            <person name="Binneck E."/>
            <person name="de Melo N.F."/>
            <person name="da Silva R.H."/>
            <person name="de Melo A.L.T.M."/>
            <person name="Pandolfi V."/>
            <person name="Bustamante F.O."/>
            <person name="Brasileiro-Vidal A.C."/>
            <person name="Benko-Iseppon A.M."/>
        </authorList>
    </citation>
    <scope>NUCLEOTIDE SEQUENCE [LARGE SCALE GENOMIC DNA]</scope>
    <source>
        <tissue evidence="1">Leaves</tissue>
    </source>
</reference>
<dbReference type="PANTHER" id="PTHR34685">
    <property type="entry name" value="RED CHLOROPHYLL CATABOLITE REDUCTASE, CHLOROPLASTIC"/>
    <property type="match status" value="1"/>
</dbReference>
<name>A0ABU6YJE1_9FABA</name>
<evidence type="ECO:0008006" key="3">
    <source>
        <dbReference type="Google" id="ProtNLM"/>
    </source>
</evidence>
<dbReference type="PANTHER" id="PTHR34685:SF2">
    <property type="entry name" value="RED CHLOROPHYLL CATABOLITE REDUCTASE, CHLOROPLASTIC"/>
    <property type="match status" value="1"/>
</dbReference>
<sequence>MLILSSSSASCFCYRPLSVSSSLMDSTKKNKFMEFPFVSSSHKTLMVDLVSTLENRFHSHLLPSTLPNDVSHYQSQSGSAQASLHIRAAQPHSPIDFVLGSWVHSELPTGGSFDITSLSAYLNTSTDAPNFVFEIIRNSPTTLVLILDLPPRKDPVLWPEYLHTFYEDTQIDTHRQALQTLPEVQPYFSSSLFIRAVSSPTGILVRIQTEDGGEERMEEIIAKHLDPVSKQVLGIWLDKCASASREVGDEEREYLKKRDSVIRNKTIEVDLGSSFPRLFGPEVANRVLDVIKDYFRVS</sequence>
<organism evidence="1 2">
    <name type="scientific">Stylosanthes scabra</name>
    <dbReference type="NCBI Taxonomy" id="79078"/>
    <lineage>
        <taxon>Eukaryota</taxon>
        <taxon>Viridiplantae</taxon>
        <taxon>Streptophyta</taxon>
        <taxon>Embryophyta</taxon>
        <taxon>Tracheophyta</taxon>
        <taxon>Spermatophyta</taxon>
        <taxon>Magnoliopsida</taxon>
        <taxon>eudicotyledons</taxon>
        <taxon>Gunneridae</taxon>
        <taxon>Pentapetalae</taxon>
        <taxon>rosids</taxon>
        <taxon>fabids</taxon>
        <taxon>Fabales</taxon>
        <taxon>Fabaceae</taxon>
        <taxon>Papilionoideae</taxon>
        <taxon>50 kb inversion clade</taxon>
        <taxon>dalbergioids sensu lato</taxon>
        <taxon>Dalbergieae</taxon>
        <taxon>Pterocarpus clade</taxon>
        <taxon>Stylosanthes</taxon>
    </lineage>
</organism>
<accession>A0ABU6YJE1</accession>
<comment type="caution">
    <text evidence="1">The sequence shown here is derived from an EMBL/GenBank/DDBJ whole genome shotgun (WGS) entry which is preliminary data.</text>
</comment>
<gene>
    <name evidence="1" type="ORF">PIB30_062740</name>
</gene>